<dbReference type="EMBL" id="PJAI02000014">
    <property type="protein sequence ID" value="TYK65115.1"/>
    <property type="molecule type" value="Genomic_DNA"/>
</dbReference>
<proteinExistence type="predicted"/>
<dbReference type="RefSeq" id="WP_101343550.1">
    <property type="nucleotide sequence ID" value="NZ_PJAI02000014.1"/>
</dbReference>
<evidence type="ECO:0000313" key="2">
    <source>
        <dbReference type="Proteomes" id="UP000815846"/>
    </source>
</evidence>
<sequence>MSVATAVEQQSVTTQDIARSAETLRDTVISDKDKVEALAQEANAVSKASTSMAQSIAHFK</sequence>
<keyword evidence="2" id="KW-1185">Reference proteome</keyword>
<evidence type="ECO:0000313" key="1">
    <source>
        <dbReference type="EMBL" id="TYK65115.1"/>
    </source>
</evidence>
<protein>
    <recommendedName>
        <fullName evidence="3">Methyl-accepting chemotaxis protein</fullName>
    </recommendedName>
</protein>
<dbReference type="Proteomes" id="UP000815846">
    <property type="component" value="Unassembled WGS sequence"/>
</dbReference>
<organism evidence="1 2">
    <name type="scientific">Colwellia echini</name>
    <dbReference type="NCBI Taxonomy" id="1982103"/>
    <lineage>
        <taxon>Bacteria</taxon>
        <taxon>Pseudomonadati</taxon>
        <taxon>Pseudomonadota</taxon>
        <taxon>Gammaproteobacteria</taxon>
        <taxon>Alteromonadales</taxon>
        <taxon>Colwelliaceae</taxon>
        <taxon>Colwellia</taxon>
    </lineage>
</organism>
<comment type="caution">
    <text evidence="1">The sequence shown here is derived from an EMBL/GenBank/DDBJ whole genome shotgun (WGS) entry which is preliminary data.</text>
</comment>
<evidence type="ECO:0008006" key="3">
    <source>
        <dbReference type="Google" id="ProtNLM"/>
    </source>
</evidence>
<gene>
    <name evidence="1" type="ORF">CWS31_012550</name>
</gene>
<accession>A0ABY3MV94</accession>
<reference evidence="1 2" key="1">
    <citation type="submission" date="2019-08" db="EMBL/GenBank/DDBJ databases">
        <title>Microbe sample from Colwellia echini.</title>
        <authorList>
            <person name="Christiansen L."/>
            <person name="Pathiraja D."/>
            <person name="Schultz-Johansen M."/>
            <person name="Choi I.-G."/>
            <person name="Stougaard P."/>
        </authorList>
    </citation>
    <scope>NUCLEOTIDE SEQUENCE [LARGE SCALE GENOMIC DNA]</scope>
    <source>
        <strain evidence="1 2">A3</strain>
    </source>
</reference>
<name>A0ABY3MV94_9GAMM</name>